<sequence length="75" mass="8805">MSIKLLEKLHDSGELHDLLRSGLISVNVLTWFKIYKAYQFQMEKGVKKTQSITDVSDVFGVSERIVYRIIKRFEQ</sequence>
<keyword evidence="1" id="KW-0371">Homeobox</keyword>
<dbReference type="GO" id="GO:0003677">
    <property type="term" value="F:DNA binding"/>
    <property type="evidence" value="ECO:0007669"/>
    <property type="project" value="UniProtKB-KW"/>
</dbReference>
<organism evidence="1">
    <name type="scientific">uncultured Caudovirales phage</name>
    <dbReference type="NCBI Taxonomy" id="2100421"/>
    <lineage>
        <taxon>Viruses</taxon>
        <taxon>Duplodnaviria</taxon>
        <taxon>Heunggongvirae</taxon>
        <taxon>Uroviricota</taxon>
        <taxon>Caudoviricetes</taxon>
        <taxon>Peduoviridae</taxon>
        <taxon>Maltschvirus</taxon>
        <taxon>Maltschvirus maltsch</taxon>
    </lineage>
</organism>
<accession>A0A6J5N2D8</accession>
<gene>
    <name evidence="1" type="ORF">UFOVP598_21</name>
</gene>
<dbReference type="EMBL" id="LR796559">
    <property type="protein sequence ID" value="CAB4151460.1"/>
    <property type="molecule type" value="Genomic_DNA"/>
</dbReference>
<evidence type="ECO:0000313" key="1">
    <source>
        <dbReference type="EMBL" id="CAB4151460.1"/>
    </source>
</evidence>
<proteinExistence type="predicted"/>
<reference evidence="1" key="1">
    <citation type="submission" date="2020-04" db="EMBL/GenBank/DDBJ databases">
        <authorList>
            <person name="Chiriac C."/>
            <person name="Salcher M."/>
            <person name="Ghai R."/>
            <person name="Kavagutti S V."/>
        </authorList>
    </citation>
    <scope>NUCLEOTIDE SEQUENCE</scope>
</reference>
<keyword evidence="1" id="KW-0238">DNA-binding</keyword>
<protein>
    <submittedName>
        <fullName evidence="1">Homeodomain-like domain containing protein</fullName>
    </submittedName>
</protein>
<name>A0A6J5N2D8_9CAUD</name>